<name>A0A8H5C9S5_9AGAR</name>
<dbReference type="Proteomes" id="UP000559256">
    <property type="component" value="Unassembled WGS sequence"/>
</dbReference>
<gene>
    <name evidence="3" type="ORF">D9758_016030</name>
</gene>
<dbReference type="EMBL" id="JAACJM010000209">
    <property type="protein sequence ID" value="KAF5337744.1"/>
    <property type="molecule type" value="Genomic_DNA"/>
</dbReference>
<dbReference type="GO" id="GO:0003677">
    <property type="term" value="F:DNA binding"/>
    <property type="evidence" value="ECO:0007669"/>
    <property type="project" value="UniProtKB-KW"/>
</dbReference>
<dbReference type="InterPro" id="IPR001650">
    <property type="entry name" value="Helicase_C-like"/>
</dbReference>
<evidence type="ECO:0000259" key="2">
    <source>
        <dbReference type="Pfam" id="PF00271"/>
    </source>
</evidence>
<comment type="caution">
    <text evidence="3">The sequence shown here is derived from an EMBL/GenBank/DDBJ whole genome shotgun (WGS) entry which is preliminary data.</text>
</comment>
<reference evidence="3 4" key="1">
    <citation type="journal article" date="2020" name="ISME J.">
        <title>Uncovering the hidden diversity of litter-decomposition mechanisms in mushroom-forming fungi.</title>
        <authorList>
            <person name="Floudas D."/>
            <person name="Bentzer J."/>
            <person name="Ahren D."/>
            <person name="Johansson T."/>
            <person name="Persson P."/>
            <person name="Tunlid A."/>
        </authorList>
    </citation>
    <scope>NUCLEOTIDE SEQUENCE [LARGE SCALE GENOMIC DNA]</scope>
    <source>
        <strain evidence="3 4">CBS 291.85</strain>
    </source>
</reference>
<feature type="domain" description="Helicase C-terminal" evidence="2">
    <location>
        <begin position="269"/>
        <end position="315"/>
    </location>
</feature>
<keyword evidence="1" id="KW-0238">DNA-binding</keyword>
<evidence type="ECO:0000256" key="1">
    <source>
        <dbReference type="ARBA" id="ARBA00023125"/>
    </source>
</evidence>
<dbReference type="Gene3D" id="3.40.50.300">
    <property type="entry name" value="P-loop containing nucleotide triphosphate hydrolases"/>
    <property type="match status" value="1"/>
</dbReference>
<dbReference type="OrthoDB" id="3254696at2759"/>
<protein>
    <recommendedName>
        <fullName evidence="2">Helicase C-terminal domain-containing protein</fullName>
    </recommendedName>
</protein>
<keyword evidence="4" id="KW-1185">Reference proteome</keyword>
<dbReference type="AlphaFoldDB" id="A0A8H5C9S5"/>
<evidence type="ECO:0000313" key="3">
    <source>
        <dbReference type="EMBL" id="KAF5337744.1"/>
    </source>
</evidence>
<sequence>MPRSSSVPVRSTTARKTFKRHISLPAHFTNEPMFITFQNPALTANTAEALAGAMKPETHHRQELAVLEFTNWGNNMGFHTEDLLPVNENILVEFTASFKGQLAGGTVKAKLSAIKTWHLTLGFPWRGSELLRCTLTGIEHLAPASSHHPEHPPVTHDMMRSLHAAFSQSDKGIHKAASTGSKLGFLGQLCLGELFPRHSDPHLFEFKKHSRVLDAVELPPPICKHKYGSIDLFLPGTKTEGCKGDRAHITPFKGSLNAIKATHAHNKGLVCLYSAGYSNEYCEEVMAQFKAGKVQVLICTDAAGMGCNIPDIQVINRWLL</sequence>
<dbReference type="Pfam" id="PF00271">
    <property type="entry name" value="Helicase_C"/>
    <property type="match status" value="1"/>
</dbReference>
<evidence type="ECO:0000313" key="4">
    <source>
        <dbReference type="Proteomes" id="UP000559256"/>
    </source>
</evidence>
<organism evidence="3 4">
    <name type="scientific">Tetrapyrgos nigripes</name>
    <dbReference type="NCBI Taxonomy" id="182062"/>
    <lineage>
        <taxon>Eukaryota</taxon>
        <taxon>Fungi</taxon>
        <taxon>Dikarya</taxon>
        <taxon>Basidiomycota</taxon>
        <taxon>Agaricomycotina</taxon>
        <taxon>Agaricomycetes</taxon>
        <taxon>Agaricomycetidae</taxon>
        <taxon>Agaricales</taxon>
        <taxon>Marasmiineae</taxon>
        <taxon>Marasmiaceae</taxon>
        <taxon>Tetrapyrgos</taxon>
    </lineage>
</organism>
<dbReference type="Gene3D" id="1.10.150.130">
    <property type="match status" value="1"/>
</dbReference>
<dbReference type="InterPro" id="IPR027417">
    <property type="entry name" value="P-loop_NTPase"/>
</dbReference>
<dbReference type="SUPFAM" id="SSF52540">
    <property type="entry name" value="P-loop containing nucleoside triphosphate hydrolases"/>
    <property type="match status" value="1"/>
</dbReference>
<proteinExistence type="predicted"/>
<accession>A0A8H5C9S5</accession>
<dbReference type="InterPro" id="IPR010998">
    <property type="entry name" value="Integrase_recombinase_N"/>
</dbReference>